<dbReference type="EC" id="2.3.1.-" evidence="2"/>
<protein>
    <submittedName>
        <fullName evidence="2">GNAT family N-acetyltransferase</fullName>
        <ecNumber evidence="2">2.3.1.-</ecNumber>
    </submittedName>
</protein>
<dbReference type="Pfam" id="PF00583">
    <property type="entry name" value="Acetyltransf_1"/>
    <property type="match status" value="1"/>
</dbReference>
<sequence>MQAGELLGLLPETVHAVFARHVAAKAPSSTALWCAETGEWALGGSLSGLPEVPDLWALVRHPSRLATLAEELGQRDANDGVALVQPFSEAMVSAPAIDRHYVRTAPRARDHSTQGVRPLCMEDFETQVLHEEIGALLGRPQLLIEDFGGLSQFMVCEVGGMVVAVADAVVQHGPHAAIQQVYTARAFRRRGISSALVARLGDQITAQGRVALYVCDASNQASSATAERAGFNFAASLPCFPSGLQAAQPPGWASSAACKH</sequence>
<evidence type="ECO:0000313" key="2">
    <source>
        <dbReference type="EMBL" id="URI07084.1"/>
    </source>
</evidence>
<feature type="domain" description="N-acetyltransferase" evidence="1">
    <location>
        <begin position="103"/>
        <end position="251"/>
    </location>
</feature>
<keyword evidence="2" id="KW-0012">Acyltransferase</keyword>
<reference evidence="2" key="1">
    <citation type="submission" date="2022-05" db="EMBL/GenBank/DDBJ databases">
        <title>An RpoN-dependent PEP-CTERM gene is involved in floc formation of an Aquincola tertiaricarbonis strain.</title>
        <authorList>
            <person name="Qiu D."/>
            <person name="Xia M."/>
        </authorList>
    </citation>
    <scope>NUCLEOTIDE SEQUENCE</scope>
    <source>
        <strain evidence="2">RN12</strain>
    </source>
</reference>
<keyword evidence="3" id="KW-1185">Reference proteome</keyword>
<dbReference type="GO" id="GO:0016746">
    <property type="term" value="F:acyltransferase activity"/>
    <property type="evidence" value="ECO:0007669"/>
    <property type="project" value="UniProtKB-KW"/>
</dbReference>
<dbReference type="RefSeq" id="WP_250195349.1">
    <property type="nucleotide sequence ID" value="NZ_CP097635.1"/>
</dbReference>
<dbReference type="Proteomes" id="UP001056201">
    <property type="component" value="Chromosome 1"/>
</dbReference>
<keyword evidence="2" id="KW-0808">Transferase</keyword>
<name>A0ABY4S277_AQUTE</name>
<organism evidence="2 3">
    <name type="scientific">Aquincola tertiaricarbonis</name>
    <dbReference type="NCBI Taxonomy" id="391953"/>
    <lineage>
        <taxon>Bacteria</taxon>
        <taxon>Pseudomonadati</taxon>
        <taxon>Pseudomonadota</taxon>
        <taxon>Betaproteobacteria</taxon>
        <taxon>Burkholderiales</taxon>
        <taxon>Sphaerotilaceae</taxon>
        <taxon>Aquincola</taxon>
    </lineage>
</organism>
<dbReference type="SUPFAM" id="SSF55729">
    <property type="entry name" value="Acyl-CoA N-acyltransferases (Nat)"/>
    <property type="match status" value="1"/>
</dbReference>
<dbReference type="InterPro" id="IPR000182">
    <property type="entry name" value="GNAT_dom"/>
</dbReference>
<dbReference type="Gene3D" id="3.40.630.30">
    <property type="match status" value="1"/>
</dbReference>
<accession>A0ABY4S277</accession>
<evidence type="ECO:0000313" key="3">
    <source>
        <dbReference type="Proteomes" id="UP001056201"/>
    </source>
</evidence>
<dbReference type="InterPro" id="IPR016181">
    <property type="entry name" value="Acyl_CoA_acyltransferase"/>
</dbReference>
<gene>
    <name evidence="2" type="ORF">MW290_00205</name>
</gene>
<evidence type="ECO:0000259" key="1">
    <source>
        <dbReference type="PROSITE" id="PS51186"/>
    </source>
</evidence>
<proteinExistence type="predicted"/>
<dbReference type="PROSITE" id="PS51186">
    <property type="entry name" value="GNAT"/>
    <property type="match status" value="1"/>
</dbReference>
<dbReference type="EMBL" id="CP097635">
    <property type="protein sequence ID" value="URI07084.1"/>
    <property type="molecule type" value="Genomic_DNA"/>
</dbReference>